<feature type="region of interest" description="Disordered" evidence="1">
    <location>
        <begin position="533"/>
        <end position="646"/>
    </location>
</feature>
<protein>
    <recommendedName>
        <fullName evidence="2">Cyclic nucleotide-binding domain-containing protein</fullName>
    </recommendedName>
</protein>
<keyword evidence="4" id="KW-1185">Reference proteome</keyword>
<feature type="compositionally biased region" description="Polar residues" evidence="1">
    <location>
        <begin position="624"/>
        <end position="638"/>
    </location>
</feature>
<evidence type="ECO:0000259" key="2">
    <source>
        <dbReference type="PROSITE" id="PS50042"/>
    </source>
</evidence>
<evidence type="ECO:0000256" key="1">
    <source>
        <dbReference type="SAM" id="MobiDB-lite"/>
    </source>
</evidence>
<dbReference type="Pfam" id="PF00027">
    <property type="entry name" value="cNMP_binding"/>
    <property type="match status" value="1"/>
</dbReference>
<dbReference type="InterPro" id="IPR018490">
    <property type="entry name" value="cNMP-bd_dom_sf"/>
</dbReference>
<dbReference type="SMART" id="SM00100">
    <property type="entry name" value="cNMP"/>
    <property type="match status" value="1"/>
</dbReference>
<dbReference type="SUPFAM" id="SSF51206">
    <property type="entry name" value="cAMP-binding domain-like"/>
    <property type="match status" value="2"/>
</dbReference>
<feature type="compositionally biased region" description="Low complexity" evidence="1">
    <location>
        <begin position="550"/>
        <end position="560"/>
    </location>
</feature>
<feature type="domain" description="Cyclic nucleotide-binding" evidence="2">
    <location>
        <begin position="34"/>
        <end position="187"/>
    </location>
</feature>
<dbReference type="InterPro" id="IPR018488">
    <property type="entry name" value="cNMP-bd_CS"/>
</dbReference>
<gene>
    <name evidence="3" type="ORF">OFUS_LOCUS65</name>
</gene>
<name>A0A8S4MUC4_OWEFU</name>
<dbReference type="InterPro" id="IPR000595">
    <property type="entry name" value="cNMP-bd_dom"/>
</dbReference>
<sequence>MFEKIIDLIIKKPENRSSSQIADVLPWLRKKSNILKDLHPDVLSVIIKKCQHKHASPDDVIIQQGETGDCFYIIVSGTVSVYIDSKIEDDLGIVDVLDNDGDDHKPVIKSRRKRKRNEYGKFIVHFGTGDSFGELALISTDEIDERNATVIADEDADFLVIDKTLYEGTLKAFQQREFQEKREFVETHPIFSRWSIKLRKQLEMSLTKESFLYDNCINKQGQPFSGVRFLFRGHAELLFDASQHEIQYPYILEDAIKQEEELAEGIHFVDKTKTVGAVLATRRPPEKPMSQKYVGLCSVEPGEIMGDVELVCGLNTHFQTAVCLSQVETYVLNPENADRLLNRKDYGIGEVIRLLVESKLMTRISSLRERNLSCPLMNRLLFTMTYVPRPPSSQLPPFKMSKDMPSKDLLDRYLIKSFKEGRTTLVDPVNPDSIYLLEQMREKARERTQLMQRKVERGEVTKIFIEREKLKERKKILDRKPRSRRELSDVLKKQFTTEKAAESEVAKRLMGAINGASNVWRKKYVPTRPSLNTYATTTHTKPMENDELETTTGTPVEGGTSNANIPSTGREEAFWINEQKVETSETREKHVRFRDSDAQPSESNPAQLKMSRSDMSKNSKQNERQASILKSSQIQPESTKTKESVGGAVVKCEVKKATTEKIKGIHSHSTEQRDQRITDVLDRSKGRRKRDALTFGDHRPGDKWRRIKMKFISAYVTYRTSMGDSYPDFKDWETSDKTLSYLEKRLQNFHINVTPKLDGDQKVESPQKHLHRLKRYTVQDGGCNPKGGSMVLLKKKPCEFAHSKYLIKHPHVKYNIVDELPNRRQLQKTKYFMTLFMDNAMKKLDARLDQQNCHKNKFVDFTSIHTVTCMHIYRVLVVVYKFGDLV</sequence>
<dbReference type="PROSITE" id="PS50042">
    <property type="entry name" value="CNMP_BINDING_3"/>
    <property type="match status" value="1"/>
</dbReference>
<dbReference type="InterPro" id="IPR014710">
    <property type="entry name" value="RmlC-like_jellyroll"/>
</dbReference>
<dbReference type="OrthoDB" id="2021138at2759"/>
<accession>A0A8S4MUC4</accession>
<dbReference type="PANTHER" id="PTHR23011">
    <property type="entry name" value="CYCLIC NUCLEOTIDE-BINDING DOMAIN CONTAINING PROTEIN"/>
    <property type="match status" value="1"/>
</dbReference>
<dbReference type="PROSITE" id="PS00888">
    <property type="entry name" value="CNMP_BINDING_1"/>
    <property type="match status" value="1"/>
</dbReference>
<dbReference type="CDD" id="cd00038">
    <property type="entry name" value="CAP_ED"/>
    <property type="match status" value="1"/>
</dbReference>
<evidence type="ECO:0000313" key="4">
    <source>
        <dbReference type="Proteomes" id="UP000749559"/>
    </source>
</evidence>
<organism evidence="3 4">
    <name type="scientific">Owenia fusiformis</name>
    <name type="common">Polychaete worm</name>
    <dbReference type="NCBI Taxonomy" id="6347"/>
    <lineage>
        <taxon>Eukaryota</taxon>
        <taxon>Metazoa</taxon>
        <taxon>Spiralia</taxon>
        <taxon>Lophotrochozoa</taxon>
        <taxon>Annelida</taxon>
        <taxon>Polychaeta</taxon>
        <taxon>Sedentaria</taxon>
        <taxon>Canalipalpata</taxon>
        <taxon>Sabellida</taxon>
        <taxon>Oweniida</taxon>
        <taxon>Oweniidae</taxon>
        <taxon>Owenia</taxon>
    </lineage>
</organism>
<dbReference type="Proteomes" id="UP000749559">
    <property type="component" value="Unassembled WGS sequence"/>
</dbReference>
<dbReference type="AlphaFoldDB" id="A0A8S4MUC4"/>
<dbReference type="PANTHER" id="PTHR23011:SF28">
    <property type="entry name" value="CYCLIC NUCLEOTIDE-BINDING DOMAIN CONTAINING PROTEIN"/>
    <property type="match status" value="1"/>
</dbReference>
<dbReference type="EMBL" id="CAIIXF020000001">
    <property type="protein sequence ID" value="CAH1772283.1"/>
    <property type="molecule type" value="Genomic_DNA"/>
</dbReference>
<proteinExistence type="predicted"/>
<comment type="caution">
    <text evidence="3">The sequence shown here is derived from an EMBL/GenBank/DDBJ whole genome shotgun (WGS) entry which is preliminary data.</text>
</comment>
<dbReference type="Gene3D" id="2.60.120.10">
    <property type="entry name" value="Jelly Rolls"/>
    <property type="match status" value="2"/>
</dbReference>
<dbReference type="PRINTS" id="PR00103">
    <property type="entry name" value="CAMPKINASE"/>
</dbReference>
<reference evidence="3" key="1">
    <citation type="submission" date="2022-03" db="EMBL/GenBank/DDBJ databases">
        <authorList>
            <person name="Martin C."/>
        </authorList>
    </citation>
    <scope>NUCLEOTIDE SEQUENCE</scope>
</reference>
<evidence type="ECO:0000313" key="3">
    <source>
        <dbReference type="EMBL" id="CAH1772283.1"/>
    </source>
</evidence>
<feature type="compositionally biased region" description="Basic and acidic residues" evidence="1">
    <location>
        <begin position="611"/>
        <end position="623"/>
    </location>
</feature>
<feature type="compositionally biased region" description="Basic and acidic residues" evidence="1">
    <location>
        <begin position="569"/>
        <end position="597"/>
    </location>
</feature>